<sequence>MHHPRAAASAVSSSASTLPKRATSLPILYAIALLCVAPALANAQALLPEVPAAVEGAGAEASGADASTPVSTVTVTGALDREGENSFAAKKATLFKGVQDIRDIPQPVTVLTRQFLDDRVLPDLQEVMKNTPGVTVDYTDSERVGYYARGYAIDALQIDGLTMNQGGSIFVQPDTAVLERVEILRGASGMLRGSGNPSATVNLVRKRPTDSFQASAGLTLGSWDRRRLEADVSSPLNASGSIRGRVVAVKDKKAFFQKARKEDREVLYAVVEADLAPNTLLTASLQHTDLDATGAWGNLPSALDGSPLNLPRDTYLGAASNFWNRYNDQAMLELEHRFGNGWNVKLDASYTGLHMKPGGFKQTSFSRTSTTNPYLANVSTSVYSGDTSNQRVLSGVANGPFRLFGREHRLTVGAESLDVDTIGTSGYFNINPRTNVDIRTWNPYTSYPEAFYAPGNGSAYVAPGTETSQKGVYATTRLSLADPLALLLGARASWWDYQVPSAPAGNYRIEREITPYAGITYDITNNVNAYASYTEIFSPQNYKDRSGSILAPVRGEDYEAGLKGTFLGGRLNASLALFRINNNGKAAQDLASGTPCLPWYPTGYCYVSGGKQRSEGFEAEVSGEVLPGWQVMGGYTNTRTRYLSDSTAANVGQPLRSMDPKHLLRLFTSYRAGGALRGWTVGGGASVQSDTYVKSGVLTARQGGYAVFNAMAAYRFDKTWSAQVNVNNLFDKLYYAKYVTTGFSNYYGDPRNVLVSLRAAY</sequence>
<evidence type="ECO:0000256" key="7">
    <source>
        <dbReference type="ARBA" id="ARBA00022729"/>
    </source>
</evidence>
<dbReference type="CDD" id="cd01347">
    <property type="entry name" value="ligand_gated_channel"/>
    <property type="match status" value="1"/>
</dbReference>
<keyword evidence="9" id="KW-0406">Ion transport</keyword>
<feature type="domain" description="TonB-dependent receptor plug" evidence="17">
    <location>
        <begin position="101"/>
        <end position="199"/>
    </location>
</feature>
<evidence type="ECO:0000256" key="2">
    <source>
        <dbReference type="ARBA" id="ARBA00009810"/>
    </source>
</evidence>
<evidence type="ECO:0000256" key="15">
    <source>
        <dbReference type="RuleBase" id="RU003357"/>
    </source>
</evidence>
<comment type="subcellular location">
    <subcellularLocation>
        <location evidence="1 14">Cell outer membrane</location>
        <topology evidence="1 14">Multi-pass membrane protein</topology>
    </subcellularLocation>
</comment>
<keyword evidence="5" id="KW-0410">Iron transport</keyword>
<dbReference type="PANTHER" id="PTHR32552">
    <property type="entry name" value="FERRICHROME IRON RECEPTOR-RELATED"/>
    <property type="match status" value="1"/>
</dbReference>
<dbReference type="Gene3D" id="2.40.170.20">
    <property type="entry name" value="TonB-dependent receptor, beta-barrel domain"/>
    <property type="match status" value="1"/>
</dbReference>
<gene>
    <name evidence="18" type="ORF">HH212_12430</name>
</gene>
<dbReference type="RefSeq" id="WP_170202760.1">
    <property type="nucleotide sequence ID" value="NZ_CP051685.1"/>
</dbReference>
<dbReference type="InterPro" id="IPR036942">
    <property type="entry name" value="Beta-barrel_TonB_sf"/>
</dbReference>
<keyword evidence="12 18" id="KW-0675">Receptor</keyword>
<dbReference type="SUPFAM" id="SSF56935">
    <property type="entry name" value="Porins"/>
    <property type="match status" value="1"/>
</dbReference>
<accession>A0A7Z2ZSW6</accession>
<dbReference type="InterPro" id="IPR039426">
    <property type="entry name" value="TonB-dep_rcpt-like"/>
</dbReference>
<comment type="similarity">
    <text evidence="2 14 15">Belongs to the TonB-dependent receptor family.</text>
</comment>
<feature type="domain" description="TonB-dependent receptor-like beta-barrel" evidence="16">
    <location>
        <begin position="275"/>
        <end position="729"/>
    </location>
</feature>
<evidence type="ECO:0000256" key="9">
    <source>
        <dbReference type="ARBA" id="ARBA00023065"/>
    </source>
</evidence>
<evidence type="ECO:0000256" key="3">
    <source>
        <dbReference type="ARBA" id="ARBA00022448"/>
    </source>
</evidence>
<evidence type="ECO:0000313" key="19">
    <source>
        <dbReference type="Proteomes" id="UP000502415"/>
    </source>
</evidence>
<proteinExistence type="inferred from homology"/>
<reference evidence="18 19" key="1">
    <citation type="submission" date="2020-04" db="EMBL/GenBank/DDBJ databases">
        <title>Genome sequencing of novel species.</title>
        <authorList>
            <person name="Heo J."/>
            <person name="Kim S.-J."/>
            <person name="Kim J.-S."/>
            <person name="Hong S.-B."/>
            <person name="Kwon S.-W."/>
        </authorList>
    </citation>
    <scope>NUCLEOTIDE SEQUENCE [LARGE SCALE GENOMIC DNA]</scope>
    <source>
        <strain evidence="18 19">GN2-R2</strain>
    </source>
</reference>
<evidence type="ECO:0000256" key="8">
    <source>
        <dbReference type="ARBA" id="ARBA00023004"/>
    </source>
</evidence>
<keyword evidence="10 15" id="KW-0798">TonB box</keyword>
<dbReference type="InterPro" id="IPR010105">
    <property type="entry name" value="TonB_sidphr_rcpt"/>
</dbReference>
<evidence type="ECO:0000259" key="16">
    <source>
        <dbReference type="Pfam" id="PF00593"/>
    </source>
</evidence>
<dbReference type="InterPro" id="IPR012910">
    <property type="entry name" value="Plug_dom"/>
</dbReference>
<keyword evidence="4 14" id="KW-1134">Transmembrane beta strand</keyword>
<dbReference type="PROSITE" id="PS52016">
    <property type="entry name" value="TONB_DEPENDENT_REC_3"/>
    <property type="match status" value="1"/>
</dbReference>
<evidence type="ECO:0000256" key="4">
    <source>
        <dbReference type="ARBA" id="ARBA00022452"/>
    </source>
</evidence>
<dbReference type="KEGG" id="mfy:HH212_12430"/>
<dbReference type="GO" id="GO:0009279">
    <property type="term" value="C:cell outer membrane"/>
    <property type="evidence" value="ECO:0007669"/>
    <property type="project" value="UniProtKB-SubCell"/>
</dbReference>
<evidence type="ECO:0000259" key="17">
    <source>
        <dbReference type="Pfam" id="PF07715"/>
    </source>
</evidence>
<dbReference type="FunFam" id="2.170.130.10:FF:000010">
    <property type="entry name" value="Ferripyoverdine receptor"/>
    <property type="match status" value="1"/>
</dbReference>
<dbReference type="InterPro" id="IPR037066">
    <property type="entry name" value="Plug_dom_sf"/>
</dbReference>
<dbReference type="EMBL" id="CP051685">
    <property type="protein sequence ID" value="QJE00729.1"/>
    <property type="molecule type" value="Genomic_DNA"/>
</dbReference>
<keyword evidence="8" id="KW-0408">Iron</keyword>
<evidence type="ECO:0000256" key="11">
    <source>
        <dbReference type="ARBA" id="ARBA00023136"/>
    </source>
</evidence>
<name>A0A7Z2ZSW6_9BURK</name>
<evidence type="ECO:0000256" key="13">
    <source>
        <dbReference type="ARBA" id="ARBA00023237"/>
    </source>
</evidence>
<evidence type="ECO:0000256" key="5">
    <source>
        <dbReference type="ARBA" id="ARBA00022496"/>
    </source>
</evidence>
<keyword evidence="3 14" id="KW-0813">Transport</keyword>
<evidence type="ECO:0000256" key="1">
    <source>
        <dbReference type="ARBA" id="ARBA00004571"/>
    </source>
</evidence>
<dbReference type="NCBIfam" id="TIGR01783">
    <property type="entry name" value="TonB-siderophor"/>
    <property type="match status" value="1"/>
</dbReference>
<keyword evidence="19" id="KW-1185">Reference proteome</keyword>
<organism evidence="18 19">
    <name type="scientific">Massilia forsythiae</name>
    <dbReference type="NCBI Taxonomy" id="2728020"/>
    <lineage>
        <taxon>Bacteria</taxon>
        <taxon>Pseudomonadati</taxon>
        <taxon>Pseudomonadota</taxon>
        <taxon>Betaproteobacteria</taxon>
        <taxon>Burkholderiales</taxon>
        <taxon>Oxalobacteraceae</taxon>
        <taxon>Telluria group</taxon>
        <taxon>Massilia</taxon>
    </lineage>
</organism>
<evidence type="ECO:0000256" key="14">
    <source>
        <dbReference type="PROSITE-ProRule" id="PRU01360"/>
    </source>
</evidence>
<keyword evidence="7" id="KW-0732">Signal</keyword>
<dbReference type="InterPro" id="IPR000531">
    <property type="entry name" value="Beta-barrel_TonB"/>
</dbReference>
<keyword evidence="11 14" id="KW-0472">Membrane</keyword>
<protein>
    <submittedName>
        <fullName evidence="18">TonB-dependent siderophore receptor</fullName>
    </submittedName>
</protein>
<dbReference type="AlphaFoldDB" id="A0A7Z2ZSW6"/>
<evidence type="ECO:0000313" key="18">
    <source>
        <dbReference type="EMBL" id="QJE00729.1"/>
    </source>
</evidence>
<evidence type="ECO:0000256" key="10">
    <source>
        <dbReference type="ARBA" id="ARBA00023077"/>
    </source>
</evidence>
<keyword evidence="13 14" id="KW-0998">Cell outer membrane</keyword>
<dbReference type="Pfam" id="PF00593">
    <property type="entry name" value="TonB_dep_Rec_b-barrel"/>
    <property type="match status" value="1"/>
</dbReference>
<keyword evidence="6 14" id="KW-0812">Transmembrane</keyword>
<dbReference type="GO" id="GO:0038023">
    <property type="term" value="F:signaling receptor activity"/>
    <property type="evidence" value="ECO:0007669"/>
    <property type="project" value="InterPro"/>
</dbReference>
<dbReference type="GO" id="GO:0015344">
    <property type="term" value="F:siderophore uptake transmembrane transporter activity"/>
    <property type="evidence" value="ECO:0007669"/>
    <property type="project" value="TreeGrafter"/>
</dbReference>
<dbReference type="Pfam" id="PF07715">
    <property type="entry name" value="Plug"/>
    <property type="match status" value="1"/>
</dbReference>
<evidence type="ECO:0000256" key="6">
    <source>
        <dbReference type="ARBA" id="ARBA00022692"/>
    </source>
</evidence>
<dbReference type="Gene3D" id="2.170.130.10">
    <property type="entry name" value="TonB-dependent receptor, plug domain"/>
    <property type="match status" value="1"/>
</dbReference>
<dbReference type="PANTHER" id="PTHR32552:SF74">
    <property type="entry name" value="HYDROXAMATE SIDEROPHORE RECEPTOR FHUE"/>
    <property type="match status" value="1"/>
</dbReference>
<evidence type="ECO:0000256" key="12">
    <source>
        <dbReference type="ARBA" id="ARBA00023170"/>
    </source>
</evidence>
<dbReference type="GO" id="GO:0015891">
    <property type="term" value="P:siderophore transport"/>
    <property type="evidence" value="ECO:0007669"/>
    <property type="project" value="InterPro"/>
</dbReference>
<dbReference type="Proteomes" id="UP000502415">
    <property type="component" value="Chromosome"/>
</dbReference>